<name>A0A161IV94_9GAMM</name>
<dbReference type="STRING" id="445710.ATSB10_13350"/>
<dbReference type="OrthoDB" id="277390at2"/>
<reference evidence="1 2" key="1">
    <citation type="submission" date="2016-02" db="EMBL/GenBank/DDBJ databases">
        <title>Complete genome sequencing and analysis of ATSB10, Dyella thiooxydans isolated from rhizosphere soil of sunflower (Helianthus annuus L.).</title>
        <authorList>
            <person name="Lee Y."/>
            <person name="Hwangbo K."/>
            <person name="Chung H."/>
            <person name="Yoo J."/>
            <person name="Kim K.Y."/>
            <person name="Sa T.M."/>
            <person name="Um Y."/>
            <person name="Madhaiyan M."/>
        </authorList>
    </citation>
    <scope>NUCLEOTIDE SEQUENCE [LARGE SCALE GENOMIC DNA]</scope>
    <source>
        <strain evidence="1 2">ATSB10</strain>
    </source>
</reference>
<dbReference type="EMBL" id="CP014841">
    <property type="protein sequence ID" value="AND68789.1"/>
    <property type="molecule type" value="Genomic_DNA"/>
</dbReference>
<dbReference type="InterPro" id="IPR009858">
    <property type="entry name" value="DUF1415"/>
</dbReference>
<dbReference type="RefSeq" id="WP_063671425.1">
    <property type="nucleotide sequence ID" value="NZ_CP014841.1"/>
</dbReference>
<dbReference type="AlphaFoldDB" id="A0A161IV94"/>
<organism evidence="1 2">
    <name type="scientific">Dyella thiooxydans</name>
    <dbReference type="NCBI Taxonomy" id="445710"/>
    <lineage>
        <taxon>Bacteria</taxon>
        <taxon>Pseudomonadati</taxon>
        <taxon>Pseudomonadota</taxon>
        <taxon>Gammaproteobacteria</taxon>
        <taxon>Lysobacterales</taxon>
        <taxon>Rhodanobacteraceae</taxon>
        <taxon>Dyella</taxon>
    </lineage>
</organism>
<keyword evidence="2" id="KW-1185">Reference proteome</keyword>
<proteinExistence type="predicted"/>
<evidence type="ECO:0000313" key="2">
    <source>
        <dbReference type="Proteomes" id="UP000077255"/>
    </source>
</evidence>
<sequence length="196" mass="21704">MSDASPFITAGLTPEDAPYIEATNRWVERAVVGLNLCPFARAPFIQGRIRYAVSHARNTDALLDDLCGELQSLAAADPAECETTLLIHPHVLVDFLDYNDFLDVADAAVETLKLDGVLQVASFHPHYQFADTAPDDVENASNRSPFPTLHLLREASVERAAEAMSDPDEIYRRNIDTLRKLGREGWEKLDVGTPRS</sequence>
<dbReference type="PATRIC" id="fig|445710.3.peg.1330"/>
<dbReference type="Pfam" id="PF07209">
    <property type="entry name" value="DUF1415"/>
    <property type="match status" value="1"/>
</dbReference>
<dbReference type="Proteomes" id="UP000077255">
    <property type="component" value="Chromosome"/>
</dbReference>
<evidence type="ECO:0000313" key="1">
    <source>
        <dbReference type="EMBL" id="AND68789.1"/>
    </source>
</evidence>
<evidence type="ECO:0008006" key="3">
    <source>
        <dbReference type="Google" id="ProtNLM"/>
    </source>
</evidence>
<protein>
    <recommendedName>
        <fullName evidence="3">Peptidase</fullName>
    </recommendedName>
</protein>
<gene>
    <name evidence="1" type="ORF">ATSB10_13350</name>
</gene>
<accession>A0A161IV94</accession>
<dbReference type="KEGG" id="dtx:ATSB10_13350"/>